<proteinExistence type="predicted"/>
<accession>A0A382GSF6</accession>
<dbReference type="GO" id="GO:0006313">
    <property type="term" value="P:DNA transposition"/>
    <property type="evidence" value="ECO:0007669"/>
    <property type="project" value="InterPro"/>
</dbReference>
<dbReference type="InterPro" id="IPR003346">
    <property type="entry name" value="Transposase_20"/>
</dbReference>
<dbReference type="GO" id="GO:0004803">
    <property type="term" value="F:transposase activity"/>
    <property type="evidence" value="ECO:0007669"/>
    <property type="project" value="InterPro"/>
</dbReference>
<dbReference type="AlphaFoldDB" id="A0A382GSF6"/>
<evidence type="ECO:0000313" key="2">
    <source>
        <dbReference type="EMBL" id="SVB78038.1"/>
    </source>
</evidence>
<protein>
    <recommendedName>
        <fullName evidence="1">Transposase IS116/IS110/IS902 C-terminal domain-containing protein</fullName>
    </recommendedName>
</protein>
<sequence>MSDLRTLVRGIYNIQKLRIQMGNRLVGNFKVKLGQAPSEPESTLDKKGETLLKQLRADYKKITDGIQALPTFKKFKSHGVIDTYTELCLVSSYDNLEKEEKAQFKYLDNALKEHEIFTQYLKKVKGIGPAMAGVILSEIDITKAKYPSSLWKYAGLDVAANGAGRSRKKEHLVDTDYIDKDGKKATKKGITFNPFLKTKLTGVLAGSFLKAGDNPYKEAYYNYKDRLENHPDHKNKTKGHRHNMANRYIVKLFLVDLHREWRTIAGLPVSIPYSEAKLGMKHAS</sequence>
<name>A0A382GSF6_9ZZZZ</name>
<dbReference type="GO" id="GO:0003677">
    <property type="term" value="F:DNA binding"/>
    <property type="evidence" value="ECO:0007669"/>
    <property type="project" value="InterPro"/>
</dbReference>
<dbReference type="Pfam" id="PF02371">
    <property type="entry name" value="Transposase_20"/>
    <property type="match status" value="1"/>
</dbReference>
<dbReference type="EMBL" id="UINC01057168">
    <property type="protein sequence ID" value="SVB78038.1"/>
    <property type="molecule type" value="Genomic_DNA"/>
</dbReference>
<gene>
    <name evidence="2" type="ORF">METZ01_LOCUS230892</name>
</gene>
<feature type="domain" description="Transposase IS116/IS110/IS902 C-terminal" evidence="1">
    <location>
        <begin position="119"/>
        <end position="170"/>
    </location>
</feature>
<reference evidence="2" key="1">
    <citation type="submission" date="2018-05" db="EMBL/GenBank/DDBJ databases">
        <authorList>
            <person name="Lanie J.A."/>
            <person name="Ng W.-L."/>
            <person name="Kazmierczak K.M."/>
            <person name="Andrzejewski T.M."/>
            <person name="Davidsen T.M."/>
            <person name="Wayne K.J."/>
            <person name="Tettelin H."/>
            <person name="Glass J.I."/>
            <person name="Rusch D."/>
            <person name="Podicherti R."/>
            <person name="Tsui H.-C.T."/>
            <person name="Winkler M.E."/>
        </authorList>
    </citation>
    <scope>NUCLEOTIDE SEQUENCE</scope>
</reference>
<evidence type="ECO:0000259" key="1">
    <source>
        <dbReference type="Pfam" id="PF02371"/>
    </source>
</evidence>
<organism evidence="2">
    <name type="scientific">marine metagenome</name>
    <dbReference type="NCBI Taxonomy" id="408172"/>
    <lineage>
        <taxon>unclassified sequences</taxon>
        <taxon>metagenomes</taxon>
        <taxon>ecological metagenomes</taxon>
    </lineage>
</organism>